<reference evidence="4 5" key="1">
    <citation type="submission" date="2019-10" db="EMBL/GenBank/DDBJ databases">
        <title>Description of Paenibacillus pedi sp. nov.</title>
        <authorList>
            <person name="Carlier A."/>
            <person name="Qi S."/>
        </authorList>
    </citation>
    <scope>NUCLEOTIDE SEQUENCE [LARGE SCALE GENOMIC DNA]</scope>
    <source>
        <strain evidence="4 5">LMG 31457</strain>
    </source>
</reference>
<keyword evidence="1" id="KW-1133">Transmembrane helix</keyword>
<dbReference type="Pfam" id="PF18705">
    <property type="entry name" value="DUF5643"/>
    <property type="match status" value="1"/>
</dbReference>
<dbReference type="Gene3D" id="2.60.40.1630">
    <property type="entry name" value="bacillus anthracis domain"/>
    <property type="match status" value="1"/>
</dbReference>
<dbReference type="Pfam" id="PF13786">
    <property type="entry name" value="DUF4179"/>
    <property type="match status" value="1"/>
</dbReference>
<evidence type="ECO:0000313" key="4">
    <source>
        <dbReference type="EMBL" id="NOU98552.1"/>
    </source>
</evidence>
<dbReference type="Proteomes" id="UP000618579">
    <property type="component" value="Unassembled WGS sequence"/>
</dbReference>
<evidence type="ECO:0000259" key="2">
    <source>
        <dbReference type="Pfam" id="PF13786"/>
    </source>
</evidence>
<accession>A0ABX1ZGM1</accession>
<protein>
    <submittedName>
        <fullName evidence="4">DUF4179 domain-containing protein</fullName>
    </submittedName>
</protein>
<gene>
    <name evidence="4" type="ORF">GC097_00740</name>
</gene>
<dbReference type="EMBL" id="WHNZ01000007">
    <property type="protein sequence ID" value="NOU98552.1"/>
    <property type="molecule type" value="Genomic_DNA"/>
</dbReference>
<evidence type="ECO:0000313" key="5">
    <source>
        <dbReference type="Proteomes" id="UP000618579"/>
    </source>
</evidence>
<dbReference type="InterPro" id="IPR040680">
    <property type="entry name" value="DUF5643"/>
</dbReference>
<keyword evidence="1" id="KW-0812">Transmembrane</keyword>
<organism evidence="4 5">
    <name type="scientific">Paenibacillus planticolens</name>
    <dbReference type="NCBI Taxonomy" id="2654976"/>
    <lineage>
        <taxon>Bacteria</taxon>
        <taxon>Bacillati</taxon>
        <taxon>Bacillota</taxon>
        <taxon>Bacilli</taxon>
        <taxon>Bacillales</taxon>
        <taxon>Paenibacillaceae</taxon>
        <taxon>Paenibacillus</taxon>
    </lineage>
</organism>
<keyword evidence="1" id="KW-0472">Membrane</keyword>
<dbReference type="InterPro" id="IPR025436">
    <property type="entry name" value="DUF4179"/>
</dbReference>
<sequence>MNFGSHCGRRVNMHNTSEKEIDAGISERIEAAIAAGIRQGQTEIKRRREEFRRRIVGTITLVLILFSCIFTIKVSPVFASMIRDIPGLEKFVDLINNSYDKGIKLAVDNEFIQTVGISEEHEGMKFTVQGIIVDDSRMVVFYEIQLPNGNESVLLDRFSLSDTTGKPMEASVGFNYPEETKQDSKKTGIRRGTADFQLVQGYSLSDEVVLKVNLKRPESPNSSNVPKEMITGTENTPISGLVNIGGTEFDVKIPIDRARFAGLQHEYVLGQSIQIEGQSITFAKAVVSPLRVSLYLDYDENNTKQIFGPGDIRLVDDKGTVWGNTSANMVKDHPVYHFESPYFNSPKSLTIEGSWFRALDKNQTYLLIDTEKGQLLQAPDRKLDLYSVTKNDNYTKLDFVLKGLDSTDKMMYSLGDGEFTDAAGNRYKEHDLHEIIRGYMEGSKPGEQHSLYYIANQSYKQPLTLTLNDYPSYIRQPYKIRIK</sequence>
<feature type="domain" description="DUF4179" evidence="2">
    <location>
        <begin position="53"/>
        <end position="145"/>
    </location>
</feature>
<name>A0ABX1ZGM1_9BACL</name>
<comment type="caution">
    <text evidence="4">The sequence shown here is derived from an EMBL/GenBank/DDBJ whole genome shotgun (WGS) entry which is preliminary data.</text>
</comment>
<proteinExistence type="predicted"/>
<evidence type="ECO:0000259" key="3">
    <source>
        <dbReference type="Pfam" id="PF18705"/>
    </source>
</evidence>
<evidence type="ECO:0000256" key="1">
    <source>
        <dbReference type="SAM" id="Phobius"/>
    </source>
</evidence>
<keyword evidence="5" id="KW-1185">Reference proteome</keyword>
<feature type="domain" description="DUF5643" evidence="3">
    <location>
        <begin position="266"/>
        <end position="370"/>
    </location>
</feature>
<feature type="transmembrane region" description="Helical" evidence="1">
    <location>
        <begin position="55"/>
        <end position="72"/>
    </location>
</feature>